<feature type="binding site" evidence="4">
    <location>
        <position position="85"/>
    </location>
    <ligand>
        <name>Mg(2+)</name>
        <dbReference type="ChEBI" id="CHEBI:18420"/>
    </ligand>
</feature>
<dbReference type="GO" id="GO:0005794">
    <property type="term" value="C:Golgi apparatus"/>
    <property type="evidence" value="ECO:0007669"/>
    <property type="project" value="TreeGrafter"/>
</dbReference>
<reference evidence="5" key="1">
    <citation type="submission" date="2016-06" db="EMBL/GenBank/DDBJ databases">
        <title>Draft Genome sequence of the fungus Inonotus baumii.</title>
        <authorList>
            <person name="Zhu H."/>
            <person name="Lin W."/>
        </authorList>
    </citation>
    <scope>NUCLEOTIDE SEQUENCE</scope>
    <source>
        <strain evidence="5">821</strain>
    </source>
</reference>
<keyword evidence="4" id="KW-0460">Magnesium</keyword>
<dbReference type="GO" id="GO:0006886">
    <property type="term" value="P:intracellular protein transport"/>
    <property type="evidence" value="ECO:0007669"/>
    <property type="project" value="TreeGrafter"/>
</dbReference>
<organism evidence="5 6">
    <name type="scientific">Sanghuangporus baumii</name>
    <name type="common">Phellinus baumii</name>
    <dbReference type="NCBI Taxonomy" id="108892"/>
    <lineage>
        <taxon>Eukaryota</taxon>
        <taxon>Fungi</taxon>
        <taxon>Dikarya</taxon>
        <taxon>Basidiomycota</taxon>
        <taxon>Agaricomycotina</taxon>
        <taxon>Agaricomycetes</taxon>
        <taxon>Hymenochaetales</taxon>
        <taxon>Hymenochaetaceae</taxon>
        <taxon>Sanghuangporus</taxon>
    </lineage>
</organism>
<dbReference type="GO" id="GO:0005525">
    <property type="term" value="F:GTP binding"/>
    <property type="evidence" value="ECO:0007669"/>
    <property type="project" value="UniProtKB-KW"/>
</dbReference>
<keyword evidence="5" id="KW-0378">Hydrolase</keyword>
<dbReference type="PRINTS" id="PR00328">
    <property type="entry name" value="SAR1GTPBP"/>
</dbReference>
<feature type="binding site" evidence="4">
    <location>
        <position position="61"/>
    </location>
    <ligand>
        <name>Mg(2+)</name>
        <dbReference type="ChEBI" id="CHEBI:18420"/>
    </ligand>
</feature>
<evidence type="ECO:0000313" key="6">
    <source>
        <dbReference type="Proteomes" id="UP000757232"/>
    </source>
</evidence>
<protein>
    <submittedName>
        <fullName evidence="5">P-loop containing nucleoside triphosphate hydrolase protein</fullName>
    </submittedName>
</protein>
<dbReference type="SMART" id="SM00178">
    <property type="entry name" value="SAR"/>
    <property type="match status" value="1"/>
</dbReference>
<accession>A0A9Q5N9W0</accession>
<dbReference type="SMART" id="SM00177">
    <property type="entry name" value="ARF"/>
    <property type="match status" value="1"/>
</dbReference>
<dbReference type="GO" id="GO:0034067">
    <property type="term" value="P:protein localization to Golgi apparatus"/>
    <property type="evidence" value="ECO:0007669"/>
    <property type="project" value="TreeGrafter"/>
</dbReference>
<dbReference type="Gene3D" id="3.40.50.300">
    <property type="entry name" value="P-loop containing nucleotide triphosphate hydrolases"/>
    <property type="match status" value="1"/>
</dbReference>
<dbReference type="FunFam" id="3.40.50.300:FF:001692">
    <property type="entry name" value="Unplaced genomic scaffold supercont2.18, whole genome shotgun sequence"/>
    <property type="match status" value="1"/>
</dbReference>
<feature type="binding site" evidence="3">
    <location>
        <position position="107"/>
    </location>
    <ligand>
        <name>GTP</name>
        <dbReference type="ChEBI" id="CHEBI:37565"/>
    </ligand>
</feature>
<dbReference type="PROSITE" id="PS51417">
    <property type="entry name" value="ARF"/>
    <property type="match status" value="1"/>
</dbReference>
<keyword evidence="4" id="KW-0479">Metal-binding</keyword>
<evidence type="ECO:0000256" key="3">
    <source>
        <dbReference type="PIRSR" id="PIRSR606689-1"/>
    </source>
</evidence>
<name>A0A9Q5N9W0_SANBA</name>
<dbReference type="InterPro" id="IPR006689">
    <property type="entry name" value="Small_GTPase_ARF/SAR"/>
</dbReference>
<gene>
    <name evidence="5" type="ORF">A7U60_g3448</name>
</gene>
<evidence type="ECO:0000313" key="5">
    <source>
        <dbReference type="EMBL" id="OCB89358.1"/>
    </source>
</evidence>
<dbReference type="EMBL" id="LNZH02000157">
    <property type="protein sequence ID" value="OCB89358.1"/>
    <property type="molecule type" value="Genomic_DNA"/>
</dbReference>
<sequence>MIPFKAQIAYILIDAATKPHLSFSTDSNVLMYHLLKGLHEYLTQKEEFSIIILGLDGAGKTTFLEKVKSIYTGVPGLSPDQIGPTVGQNMGKITLPSTILQFFDLGGQTGIRNIWPKYYDDCHAVVFIIDAADRERLNEGWEVFDSVLSSPQILHVPLLLLANKQDAPESLSVEEIRESYEGWYQGKKDSARRTYGEEADRRHERFASLDVMGVSALEGTGVNAAIDWLFIRVQNSRRKCARSFSRFGLSAKYHSERTLHEAEAVYCVD</sequence>
<dbReference type="GO" id="GO:0046872">
    <property type="term" value="F:metal ion binding"/>
    <property type="evidence" value="ECO:0007669"/>
    <property type="project" value="UniProtKB-KW"/>
</dbReference>
<dbReference type="Proteomes" id="UP000757232">
    <property type="component" value="Unassembled WGS sequence"/>
</dbReference>
<keyword evidence="1 3" id="KW-0547">Nucleotide-binding</keyword>
<dbReference type="GO" id="GO:0003924">
    <property type="term" value="F:GTPase activity"/>
    <property type="evidence" value="ECO:0007669"/>
    <property type="project" value="InterPro"/>
</dbReference>
<dbReference type="PANTHER" id="PTHR45909:SF1">
    <property type="entry name" value="ADP-RIBOSYLATION FACTOR-RELATED PROTEIN 1"/>
    <property type="match status" value="1"/>
</dbReference>
<dbReference type="InterPro" id="IPR027417">
    <property type="entry name" value="P-loop_NTPase"/>
</dbReference>
<keyword evidence="6" id="KW-1185">Reference proteome</keyword>
<keyword evidence="2 3" id="KW-0342">GTP-binding</keyword>
<dbReference type="GO" id="GO:0043001">
    <property type="term" value="P:Golgi to plasma membrane protein transport"/>
    <property type="evidence" value="ECO:0007669"/>
    <property type="project" value="TreeGrafter"/>
</dbReference>
<evidence type="ECO:0000256" key="1">
    <source>
        <dbReference type="ARBA" id="ARBA00022741"/>
    </source>
</evidence>
<dbReference type="InterPro" id="IPR024156">
    <property type="entry name" value="Small_GTPase_ARF"/>
</dbReference>
<proteinExistence type="predicted"/>
<dbReference type="Pfam" id="PF00025">
    <property type="entry name" value="Arf"/>
    <property type="match status" value="1"/>
</dbReference>
<comment type="caution">
    <text evidence="5">The sequence shown here is derived from an EMBL/GenBank/DDBJ whole genome shotgun (WGS) entry which is preliminary data.</text>
</comment>
<evidence type="ECO:0000256" key="4">
    <source>
        <dbReference type="PIRSR" id="PIRSR606689-2"/>
    </source>
</evidence>
<feature type="binding site" evidence="3">
    <location>
        <begin position="54"/>
        <end position="61"/>
    </location>
    <ligand>
        <name>GTP</name>
        <dbReference type="ChEBI" id="CHEBI:37565"/>
    </ligand>
</feature>
<dbReference type="OrthoDB" id="414781at2759"/>
<dbReference type="AlphaFoldDB" id="A0A9Q5N9W0"/>
<feature type="binding site" evidence="3">
    <location>
        <begin position="163"/>
        <end position="166"/>
    </location>
    <ligand>
        <name>GTP</name>
        <dbReference type="ChEBI" id="CHEBI:37565"/>
    </ligand>
</feature>
<evidence type="ECO:0000256" key="2">
    <source>
        <dbReference type="ARBA" id="ARBA00023134"/>
    </source>
</evidence>
<dbReference type="SUPFAM" id="SSF52540">
    <property type="entry name" value="P-loop containing nucleoside triphosphate hydrolases"/>
    <property type="match status" value="1"/>
</dbReference>
<dbReference type="PANTHER" id="PTHR45909">
    <property type="entry name" value="ADP-RIBOSYLATION FACTOR-RELATED PROTEIN 1"/>
    <property type="match status" value="1"/>
</dbReference>